<dbReference type="EMBL" id="OC920378">
    <property type="protein sequence ID" value="CAD7652452.1"/>
    <property type="molecule type" value="Genomic_DNA"/>
</dbReference>
<evidence type="ECO:0000256" key="1">
    <source>
        <dbReference type="SAM" id="MobiDB-lite"/>
    </source>
</evidence>
<dbReference type="Gene3D" id="2.30.29.30">
    <property type="entry name" value="Pleckstrin-homology domain (PH domain)/Phosphotyrosine-binding domain (PTB)"/>
    <property type="match status" value="1"/>
</dbReference>
<proteinExistence type="predicted"/>
<gene>
    <name evidence="3" type="ORF">ONB1V03_LOCUS9113</name>
</gene>
<protein>
    <recommendedName>
        <fullName evidence="2">PH domain-containing protein</fullName>
    </recommendedName>
</protein>
<dbReference type="AlphaFoldDB" id="A0A7R9QNE4"/>
<dbReference type="OrthoDB" id="6515983at2759"/>
<evidence type="ECO:0000313" key="3">
    <source>
        <dbReference type="EMBL" id="CAD7652452.1"/>
    </source>
</evidence>
<name>A0A7R9QNE4_9ACAR</name>
<dbReference type="InterPro" id="IPR011993">
    <property type="entry name" value="PH-like_dom_sf"/>
</dbReference>
<dbReference type="PANTHER" id="PTHR21538:SF23">
    <property type="entry name" value="ANILLIN"/>
    <property type="match status" value="1"/>
</dbReference>
<evidence type="ECO:0000313" key="4">
    <source>
        <dbReference type="Proteomes" id="UP000728032"/>
    </source>
</evidence>
<reference evidence="3" key="1">
    <citation type="submission" date="2020-11" db="EMBL/GenBank/DDBJ databases">
        <authorList>
            <person name="Tran Van P."/>
        </authorList>
    </citation>
    <scope>NUCLEOTIDE SEQUENCE</scope>
</reference>
<feature type="compositionally biased region" description="Basic residues" evidence="1">
    <location>
        <begin position="54"/>
        <end position="63"/>
    </location>
</feature>
<dbReference type="GO" id="GO:0005826">
    <property type="term" value="C:actomyosin contractile ring"/>
    <property type="evidence" value="ECO:0007669"/>
    <property type="project" value="TreeGrafter"/>
</dbReference>
<dbReference type="InterPro" id="IPR001849">
    <property type="entry name" value="PH_domain"/>
</dbReference>
<accession>A0A7R9QNE4</accession>
<feature type="domain" description="PH" evidence="2">
    <location>
        <begin position="128"/>
        <end position="248"/>
    </location>
</feature>
<dbReference type="Pfam" id="PF08174">
    <property type="entry name" value="Anillin"/>
    <property type="match status" value="1"/>
</dbReference>
<evidence type="ECO:0000259" key="2">
    <source>
        <dbReference type="PROSITE" id="PS50003"/>
    </source>
</evidence>
<dbReference type="InterPro" id="IPR051364">
    <property type="entry name" value="Cytokinesis/Rho-signaling"/>
</dbReference>
<dbReference type="PANTHER" id="PTHR21538">
    <property type="entry name" value="ANILLIN/RHOTEKIN RTKN"/>
    <property type="match status" value="1"/>
</dbReference>
<feature type="non-terminal residue" evidence="3">
    <location>
        <position position="274"/>
    </location>
</feature>
<feature type="region of interest" description="Disordered" evidence="1">
    <location>
        <begin position="54"/>
        <end position="76"/>
    </location>
</feature>
<dbReference type="PROSITE" id="PS50003">
    <property type="entry name" value="PH_DOMAIN"/>
    <property type="match status" value="1"/>
</dbReference>
<dbReference type="GO" id="GO:0031106">
    <property type="term" value="P:septin ring organization"/>
    <property type="evidence" value="ECO:0007669"/>
    <property type="project" value="TreeGrafter"/>
</dbReference>
<dbReference type="InterPro" id="IPR012966">
    <property type="entry name" value="AHD"/>
</dbReference>
<dbReference type="SMART" id="SM00233">
    <property type="entry name" value="PH"/>
    <property type="match status" value="1"/>
</dbReference>
<sequence>TNLLNTEKDIKNGTLEFEFGVKLTDLSNEFQVVVHVYDLMTANHQLPHDIKYHIKKTPKKNRNTMKSPTVRSPGGPNAVLSTSFQLIGVLNINLNNYFKNCYKLENFHFNSPLEGNIYVKTDLTVEHNYYREGFFDVRDPNGFWNLRWVVLKGHHLAFYRFPEDVAIKSALAAINLKECVNPTVGVVRLTGMRPNTIALITASAPKTPKDIFTKGGSIPRSRPIKYLMCGENKDNSAEWAQHLTRTLHGIRLWNSDALKPYRHEEFERLLMALD</sequence>
<dbReference type="GO" id="GO:0000915">
    <property type="term" value="P:actomyosin contractile ring assembly"/>
    <property type="evidence" value="ECO:0007669"/>
    <property type="project" value="TreeGrafter"/>
</dbReference>
<dbReference type="SUPFAM" id="SSF50729">
    <property type="entry name" value="PH domain-like"/>
    <property type="match status" value="1"/>
</dbReference>
<dbReference type="EMBL" id="CAJPVJ010005553">
    <property type="protein sequence ID" value="CAG2169639.1"/>
    <property type="molecule type" value="Genomic_DNA"/>
</dbReference>
<keyword evidence="4" id="KW-1185">Reference proteome</keyword>
<organism evidence="3">
    <name type="scientific">Oppiella nova</name>
    <dbReference type="NCBI Taxonomy" id="334625"/>
    <lineage>
        <taxon>Eukaryota</taxon>
        <taxon>Metazoa</taxon>
        <taxon>Ecdysozoa</taxon>
        <taxon>Arthropoda</taxon>
        <taxon>Chelicerata</taxon>
        <taxon>Arachnida</taxon>
        <taxon>Acari</taxon>
        <taxon>Acariformes</taxon>
        <taxon>Sarcoptiformes</taxon>
        <taxon>Oribatida</taxon>
        <taxon>Brachypylina</taxon>
        <taxon>Oppioidea</taxon>
        <taxon>Oppiidae</taxon>
        <taxon>Oppiella</taxon>
    </lineage>
</organism>
<dbReference type="GO" id="GO:0000281">
    <property type="term" value="P:mitotic cytokinesis"/>
    <property type="evidence" value="ECO:0007669"/>
    <property type="project" value="TreeGrafter"/>
</dbReference>
<dbReference type="Proteomes" id="UP000728032">
    <property type="component" value="Unassembled WGS sequence"/>
</dbReference>